<dbReference type="AlphaFoldDB" id="A0A5R9C751"/>
<reference evidence="2 3" key="1">
    <citation type="submission" date="2019-05" db="EMBL/GenBank/DDBJ databases">
        <title>The metagenome of a microbial culture collection derived from dairy environment covers the genomic content of the human microbiome.</title>
        <authorList>
            <person name="Roder T."/>
            <person name="Wuthrich D."/>
            <person name="Sattari Z."/>
            <person name="Von Ah U."/>
            <person name="Bar C."/>
            <person name="Ronchi F."/>
            <person name="Macpherson A.J."/>
            <person name="Ganal-Vonarburg S.C."/>
            <person name="Bruggmann R."/>
            <person name="Vergeres G."/>
        </authorList>
    </citation>
    <scope>NUCLEOTIDE SEQUENCE [LARGE SCALE GENOMIC DNA]</scope>
    <source>
        <strain evidence="2 3">FAM 24235</strain>
    </source>
</reference>
<comment type="caution">
    <text evidence="2">The sequence shown here is derived from an EMBL/GenBank/DDBJ whole genome shotgun (WGS) entry which is preliminary data.</text>
</comment>
<dbReference type="CDD" id="cd16376">
    <property type="entry name" value="Avd_like"/>
    <property type="match status" value="1"/>
</dbReference>
<dbReference type="Gene3D" id="1.20.1440.60">
    <property type="entry name" value="23S rRNA-intervening sequence"/>
    <property type="match status" value="1"/>
</dbReference>
<dbReference type="Pfam" id="PF22296">
    <property type="entry name" value="bAvd"/>
    <property type="match status" value="1"/>
</dbReference>
<dbReference type="SUPFAM" id="SSF158446">
    <property type="entry name" value="IVS-encoded protein-like"/>
    <property type="match status" value="1"/>
</dbReference>
<sequence length="117" mass="13485">MEYKSSEGLLVSKRSEALLNRIYPALVNFPKAEKFALCTEIKQNFYHLIKFIEMANSVKSKRRTYAQEADGHLQTVKVLIRLSKNRKYIGTGFYREIDAELTHINKLLSGFIRSAGK</sequence>
<protein>
    <submittedName>
        <fullName evidence="2">Four helix bundle protein</fullName>
    </submittedName>
</protein>
<dbReference type="Proteomes" id="UP000307201">
    <property type="component" value="Unassembled WGS sequence"/>
</dbReference>
<feature type="domain" description="bAvd-like" evidence="1">
    <location>
        <begin position="10"/>
        <end position="114"/>
    </location>
</feature>
<evidence type="ECO:0000313" key="3">
    <source>
        <dbReference type="Proteomes" id="UP000307201"/>
    </source>
</evidence>
<proteinExistence type="predicted"/>
<accession>A0A5R9C751</accession>
<name>A0A5R9C751_9LACT</name>
<dbReference type="InterPro" id="IPR055360">
    <property type="entry name" value="bAvd"/>
</dbReference>
<dbReference type="RefSeq" id="WP_138471036.1">
    <property type="nucleotide sequence ID" value="NZ_VBTE01000005.1"/>
</dbReference>
<dbReference type="EMBL" id="VBTE01000005">
    <property type="protein sequence ID" value="TLQ08845.1"/>
    <property type="molecule type" value="Genomic_DNA"/>
</dbReference>
<gene>
    <name evidence="2" type="ORF">FEZ48_02875</name>
</gene>
<evidence type="ECO:0000259" key="1">
    <source>
        <dbReference type="Pfam" id="PF22296"/>
    </source>
</evidence>
<evidence type="ECO:0000313" key="2">
    <source>
        <dbReference type="EMBL" id="TLQ08845.1"/>
    </source>
</evidence>
<dbReference type="InterPro" id="IPR036583">
    <property type="entry name" value="23S_rRNA_IVS_sf"/>
</dbReference>
<organism evidence="2 3">
    <name type="scientific">Marinilactibacillus psychrotolerans</name>
    <dbReference type="NCBI Taxonomy" id="191770"/>
    <lineage>
        <taxon>Bacteria</taxon>
        <taxon>Bacillati</taxon>
        <taxon>Bacillota</taxon>
        <taxon>Bacilli</taxon>
        <taxon>Lactobacillales</taxon>
        <taxon>Carnobacteriaceae</taxon>
        <taxon>Marinilactibacillus</taxon>
    </lineage>
</organism>
<dbReference type="OrthoDB" id="9798541at2"/>